<reference evidence="1 2" key="1">
    <citation type="submission" date="2019-03" db="EMBL/GenBank/DDBJ databases">
        <title>Characterization of a novel Mycoplasma cynos real-time PCR assay.</title>
        <authorList>
            <person name="Tallmadge R.L."/>
            <person name="Mitchell P.K."/>
            <person name="Goodman L."/>
        </authorList>
    </citation>
    <scope>NUCLEOTIDE SEQUENCE [LARGE SCALE GENOMIC DNA]</scope>
    <source>
        <strain evidence="1 2">1642</strain>
    </source>
</reference>
<protein>
    <submittedName>
        <fullName evidence="1">RNA-binding protein</fullName>
    </submittedName>
</protein>
<dbReference type="Proteomes" id="UP000320801">
    <property type="component" value="Unassembled WGS sequence"/>
</dbReference>
<proteinExistence type="predicted"/>
<keyword evidence="2" id="KW-1185">Reference proteome</keyword>
<evidence type="ECO:0000313" key="2">
    <source>
        <dbReference type="Proteomes" id="UP000320801"/>
    </source>
</evidence>
<dbReference type="AlphaFoldDB" id="A0A507SI77"/>
<dbReference type="RefSeq" id="WP_141484069.1">
    <property type="nucleotide sequence ID" value="NZ_SMDN01000009.1"/>
</dbReference>
<dbReference type="OrthoDB" id="398924at2"/>
<accession>A0A507SI77</accession>
<dbReference type="EMBL" id="SMDN01000009">
    <property type="protein sequence ID" value="TQC51410.1"/>
    <property type="molecule type" value="Genomic_DNA"/>
</dbReference>
<organism evidence="1 2">
    <name type="scientific">Mycoplasmopsis mucosicanis</name>
    <dbReference type="NCBI Taxonomy" id="458208"/>
    <lineage>
        <taxon>Bacteria</taxon>
        <taxon>Bacillati</taxon>
        <taxon>Mycoplasmatota</taxon>
        <taxon>Mycoplasmoidales</taxon>
        <taxon>Metamycoplasmataceae</taxon>
        <taxon>Mycoplasmopsis</taxon>
    </lineage>
</organism>
<dbReference type="InterPro" id="IPR012340">
    <property type="entry name" value="NA-bd_OB-fold"/>
</dbReference>
<gene>
    <name evidence="1" type="ORF">E1I18_02725</name>
</gene>
<name>A0A507SI77_9BACT</name>
<sequence length="117" mass="13752">MNKRGDILFGKIIHICREGITVLTNKKYVFNIPKKNITDWSSKNLYAEFSIKDKINFYVEQIDNANSTGIGNFKYNHSYFARTPFTDELKETKHGFRTLKSEIEKDINIWKNRGQNV</sequence>
<evidence type="ECO:0000313" key="1">
    <source>
        <dbReference type="EMBL" id="TQC51410.1"/>
    </source>
</evidence>
<comment type="caution">
    <text evidence="1">The sequence shown here is derived from an EMBL/GenBank/DDBJ whole genome shotgun (WGS) entry which is preliminary data.</text>
</comment>
<dbReference type="SUPFAM" id="SSF50249">
    <property type="entry name" value="Nucleic acid-binding proteins"/>
    <property type="match status" value="1"/>
</dbReference>